<proteinExistence type="predicted"/>
<dbReference type="NCBIfam" id="NF005677">
    <property type="entry name" value="PRK07471.1"/>
    <property type="match status" value="1"/>
</dbReference>
<evidence type="ECO:0000259" key="2">
    <source>
        <dbReference type="SMART" id="SM00382"/>
    </source>
</evidence>
<feature type="compositionally biased region" description="Basic and acidic residues" evidence="1">
    <location>
        <begin position="1"/>
        <end position="12"/>
    </location>
</feature>
<dbReference type="InterPro" id="IPR050238">
    <property type="entry name" value="DNA_Rep/Repair_Clamp_Loader"/>
</dbReference>
<dbReference type="Pfam" id="PF13177">
    <property type="entry name" value="DNA_pol3_delta2"/>
    <property type="match status" value="1"/>
</dbReference>
<dbReference type="PANTHER" id="PTHR11669">
    <property type="entry name" value="REPLICATION FACTOR C / DNA POLYMERASE III GAMMA-TAU SUBUNIT"/>
    <property type="match status" value="1"/>
</dbReference>
<dbReference type="SUPFAM" id="SSF52540">
    <property type="entry name" value="P-loop containing nucleoside triphosphate hydrolases"/>
    <property type="match status" value="1"/>
</dbReference>
<sequence>MTDLEDLPRPDVVEGAPHPSQTARLVGQARAEAAFLEAYTAGRLHHGWMLTGPRGVGKATLAWRIAAFLLATPEAGSGLFGEPDVPTTLDVSPEHPVTRRLRAGADPGLFVLRRGHDPKTKRLRTVITVDEVRKLKSFFGLSASDGGRRVVIVDAADEMNTAAANALLKLLEEPPARTTLLLVTHQPARLLPTIRSRCRVLPLRPLGPEDLAEALALSGVETGASPAALAELADGSVGEAVRIAAHDGLELYGALVSVLRDLPQFDRPRALALAESVAGPGKEARLDLLIALLDRFLLRLVRTGATGAPPAQDIVPGEGAALAALCADPAAARHWAAMAEDVGASLRRGRSVNLDPAALILDTVFALRKAAA</sequence>
<keyword evidence="4" id="KW-1185">Reference proteome</keyword>
<dbReference type="RefSeq" id="WP_092078543.1">
    <property type="nucleotide sequence ID" value="NZ_FOYI01000003.1"/>
</dbReference>
<dbReference type="Gene3D" id="3.40.50.300">
    <property type="entry name" value="P-loop containing nucleotide triphosphate hydrolases"/>
    <property type="match status" value="1"/>
</dbReference>
<feature type="region of interest" description="Disordered" evidence="1">
    <location>
        <begin position="1"/>
        <end position="21"/>
    </location>
</feature>
<dbReference type="PANTHER" id="PTHR11669:SF8">
    <property type="entry name" value="DNA POLYMERASE III SUBUNIT DELTA"/>
    <property type="match status" value="1"/>
</dbReference>
<dbReference type="SMART" id="SM00382">
    <property type="entry name" value="AAA"/>
    <property type="match status" value="1"/>
</dbReference>
<dbReference type="EMBL" id="FOYI01000003">
    <property type="protein sequence ID" value="SFR05229.1"/>
    <property type="molecule type" value="Genomic_DNA"/>
</dbReference>
<dbReference type="InterPro" id="IPR003593">
    <property type="entry name" value="AAA+_ATPase"/>
</dbReference>
<name>A0A1I6DIG9_9RHOB</name>
<reference evidence="3 4" key="1">
    <citation type="submission" date="2016-10" db="EMBL/GenBank/DDBJ databases">
        <authorList>
            <person name="de Groot N.N."/>
        </authorList>
    </citation>
    <scope>NUCLEOTIDE SEQUENCE [LARGE SCALE GENOMIC DNA]</scope>
    <source>
        <strain evidence="4">KMM 9023,NRIC 0796,JCM 17311,KCTC 23692</strain>
    </source>
</reference>
<accession>A0A1I6DIG9</accession>
<organism evidence="3 4">
    <name type="scientific">Poseidonocella sedimentorum</name>
    <dbReference type="NCBI Taxonomy" id="871652"/>
    <lineage>
        <taxon>Bacteria</taxon>
        <taxon>Pseudomonadati</taxon>
        <taxon>Pseudomonadota</taxon>
        <taxon>Alphaproteobacteria</taxon>
        <taxon>Rhodobacterales</taxon>
        <taxon>Roseobacteraceae</taxon>
        <taxon>Poseidonocella</taxon>
    </lineage>
</organism>
<dbReference type="OrthoDB" id="9811073at2"/>
<dbReference type="InterPro" id="IPR027417">
    <property type="entry name" value="P-loop_NTPase"/>
</dbReference>
<feature type="domain" description="AAA+ ATPase" evidence="2">
    <location>
        <begin position="44"/>
        <end position="206"/>
    </location>
</feature>
<evidence type="ECO:0000256" key="1">
    <source>
        <dbReference type="SAM" id="MobiDB-lite"/>
    </source>
</evidence>
<evidence type="ECO:0000313" key="3">
    <source>
        <dbReference type="EMBL" id="SFR05229.1"/>
    </source>
</evidence>
<dbReference type="STRING" id="871652.SAMN04515673_103329"/>
<gene>
    <name evidence="3" type="ORF">SAMN04515673_103329</name>
</gene>
<dbReference type="AlphaFoldDB" id="A0A1I6DIG9"/>
<dbReference type="GO" id="GO:0009360">
    <property type="term" value="C:DNA polymerase III complex"/>
    <property type="evidence" value="ECO:0007669"/>
    <property type="project" value="TreeGrafter"/>
</dbReference>
<dbReference type="GO" id="GO:0006261">
    <property type="term" value="P:DNA-templated DNA replication"/>
    <property type="evidence" value="ECO:0007669"/>
    <property type="project" value="TreeGrafter"/>
</dbReference>
<protein>
    <submittedName>
        <fullName evidence="3">DNA polymerase-3 subunit delta</fullName>
    </submittedName>
</protein>
<evidence type="ECO:0000313" key="4">
    <source>
        <dbReference type="Proteomes" id="UP000199302"/>
    </source>
</evidence>
<dbReference type="Proteomes" id="UP000199302">
    <property type="component" value="Unassembled WGS sequence"/>
</dbReference>